<reference evidence="3 4" key="1">
    <citation type="submission" date="2021-06" db="EMBL/GenBank/DDBJ databases">
        <title>Caerostris darwini draft genome.</title>
        <authorList>
            <person name="Kono N."/>
            <person name="Arakawa K."/>
        </authorList>
    </citation>
    <scope>NUCLEOTIDE SEQUENCE [LARGE SCALE GENOMIC DNA]</scope>
</reference>
<keyword evidence="2" id="KW-0472">Membrane</keyword>
<keyword evidence="2" id="KW-1133">Transmembrane helix</keyword>
<feature type="region of interest" description="Disordered" evidence="1">
    <location>
        <begin position="66"/>
        <end position="86"/>
    </location>
</feature>
<gene>
    <name evidence="3" type="ORF">CDAR_473891</name>
</gene>
<evidence type="ECO:0000256" key="2">
    <source>
        <dbReference type="SAM" id="Phobius"/>
    </source>
</evidence>
<evidence type="ECO:0000256" key="1">
    <source>
        <dbReference type="SAM" id="MobiDB-lite"/>
    </source>
</evidence>
<sequence>MTAECIRRFRKLTEPFFFSHVYKKLPNFLERSTQVRALRRFFFKKTSPSLFHQVCVGNFCGKKATRMTGSPDRSRGSRTSHHPPTEGKVKAKAAFAEEHPFHFQEQTSTRLSFHIFNLCMRLLSLSYLSIGRNGIVVFILFFFSANLSPTVVVCYNSCLLRRFIVIMIMNAGVPLQ</sequence>
<dbReference type="Proteomes" id="UP001054837">
    <property type="component" value="Unassembled WGS sequence"/>
</dbReference>
<evidence type="ECO:0008006" key="5">
    <source>
        <dbReference type="Google" id="ProtNLM"/>
    </source>
</evidence>
<feature type="transmembrane region" description="Helical" evidence="2">
    <location>
        <begin position="136"/>
        <end position="160"/>
    </location>
</feature>
<evidence type="ECO:0000313" key="4">
    <source>
        <dbReference type="Proteomes" id="UP001054837"/>
    </source>
</evidence>
<dbReference type="AlphaFoldDB" id="A0AAV4SJP8"/>
<name>A0AAV4SJP8_9ARAC</name>
<organism evidence="3 4">
    <name type="scientific">Caerostris darwini</name>
    <dbReference type="NCBI Taxonomy" id="1538125"/>
    <lineage>
        <taxon>Eukaryota</taxon>
        <taxon>Metazoa</taxon>
        <taxon>Ecdysozoa</taxon>
        <taxon>Arthropoda</taxon>
        <taxon>Chelicerata</taxon>
        <taxon>Arachnida</taxon>
        <taxon>Araneae</taxon>
        <taxon>Araneomorphae</taxon>
        <taxon>Entelegynae</taxon>
        <taxon>Araneoidea</taxon>
        <taxon>Araneidae</taxon>
        <taxon>Caerostris</taxon>
    </lineage>
</organism>
<keyword evidence="2" id="KW-0812">Transmembrane</keyword>
<evidence type="ECO:0000313" key="3">
    <source>
        <dbReference type="EMBL" id="GIY33426.1"/>
    </source>
</evidence>
<comment type="caution">
    <text evidence="3">The sequence shown here is derived from an EMBL/GenBank/DDBJ whole genome shotgun (WGS) entry which is preliminary data.</text>
</comment>
<proteinExistence type="predicted"/>
<feature type="transmembrane region" description="Helical" evidence="2">
    <location>
        <begin position="111"/>
        <end position="130"/>
    </location>
</feature>
<protein>
    <recommendedName>
        <fullName evidence="5">Transmembrane protein</fullName>
    </recommendedName>
</protein>
<keyword evidence="4" id="KW-1185">Reference proteome</keyword>
<accession>A0AAV4SJP8</accession>
<dbReference type="EMBL" id="BPLQ01007944">
    <property type="protein sequence ID" value="GIY33426.1"/>
    <property type="molecule type" value="Genomic_DNA"/>
</dbReference>